<evidence type="ECO:0000256" key="4">
    <source>
        <dbReference type="ARBA" id="ARBA00022723"/>
    </source>
</evidence>
<comment type="subcellular location">
    <subcellularLocation>
        <location evidence="1">Cell membrane</location>
    </subcellularLocation>
</comment>
<dbReference type="GO" id="GO:0005886">
    <property type="term" value="C:plasma membrane"/>
    <property type="evidence" value="ECO:0007669"/>
    <property type="project" value="UniProtKB-SubCell"/>
</dbReference>
<evidence type="ECO:0000256" key="9">
    <source>
        <dbReference type="ARBA" id="ARBA00029374"/>
    </source>
</evidence>
<reference evidence="12" key="1">
    <citation type="submission" date="2016-11" db="EMBL/GenBank/DDBJ databases">
        <title>Dehalogenimonas formicexedens sp. nov., a chlorinated alkane respiring bacterium isolated from contaminated groundwater.</title>
        <authorList>
            <person name="Key T.A."/>
            <person name="Bowman K.S."/>
            <person name="Lee I."/>
            <person name="Chun J."/>
            <person name="Albuquerque L."/>
            <person name="da Costa M.S."/>
            <person name="Rainey F.A."/>
            <person name="Moe W.M."/>
        </authorList>
    </citation>
    <scope>NUCLEOTIDE SEQUENCE [LARGE SCALE GENOMIC DNA]</scope>
    <source>
        <strain evidence="12">NSZ-14</strain>
    </source>
</reference>
<feature type="domain" description="4Fe-4S ferredoxin-type" evidence="10">
    <location>
        <begin position="319"/>
        <end position="351"/>
    </location>
</feature>
<keyword evidence="5" id="KW-0732">Signal</keyword>
<dbReference type="PROSITE" id="PS00198">
    <property type="entry name" value="4FE4S_FER_1"/>
    <property type="match status" value="1"/>
</dbReference>
<dbReference type="PROSITE" id="PS51379">
    <property type="entry name" value="4FE4S_FER_2"/>
    <property type="match status" value="1"/>
</dbReference>
<evidence type="ECO:0000256" key="1">
    <source>
        <dbReference type="ARBA" id="ARBA00004236"/>
    </source>
</evidence>
<dbReference type="InterPro" id="IPR012832">
    <property type="entry name" value="RDH"/>
</dbReference>
<keyword evidence="6" id="KW-0408">Iron</keyword>
<dbReference type="InterPro" id="IPR019546">
    <property type="entry name" value="TAT_signal_bac_arc"/>
</dbReference>
<dbReference type="InterPro" id="IPR017896">
    <property type="entry name" value="4Fe4S_Fe-S-bd"/>
</dbReference>
<dbReference type="EMBL" id="CP018258">
    <property type="protein sequence ID" value="APV44662.1"/>
    <property type="molecule type" value="Genomic_DNA"/>
</dbReference>
<evidence type="ECO:0000256" key="2">
    <source>
        <dbReference type="ARBA" id="ARBA00022475"/>
    </source>
</evidence>
<dbReference type="NCBIfam" id="TIGR01409">
    <property type="entry name" value="TAT_signal_seq"/>
    <property type="match status" value="1"/>
</dbReference>
<proteinExistence type="predicted"/>
<name>A0A1P8F8D4_9CHLR</name>
<dbReference type="NCBIfam" id="TIGR02486">
    <property type="entry name" value="RDH"/>
    <property type="match status" value="1"/>
</dbReference>
<evidence type="ECO:0000256" key="5">
    <source>
        <dbReference type="ARBA" id="ARBA00022729"/>
    </source>
</evidence>
<dbReference type="KEGG" id="dfo:Dform_01338"/>
<evidence type="ECO:0000313" key="11">
    <source>
        <dbReference type="EMBL" id="APV44662.1"/>
    </source>
</evidence>
<evidence type="ECO:0000256" key="6">
    <source>
        <dbReference type="ARBA" id="ARBA00023004"/>
    </source>
</evidence>
<dbReference type="InterPro" id="IPR017900">
    <property type="entry name" value="4Fe4S_Fe_S_CS"/>
</dbReference>
<dbReference type="Proteomes" id="UP000185934">
    <property type="component" value="Chromosome"/>
</dbReference>
<dbReference type="InterPro" id="IPR006311">
    <property type="entry name" value="TAT_signal"/>
</dbReference>
<evidence type="ECO:0000259" key="10">
    <source>
        <dbReference type="PROSITE" id="PS51379"/>
    </source>
</evidence>
<organism evidence="11 12">
    <name type="scientific">Dehalogenimonas formicexedens</name>
    <dbReference type="NCBI Taxonomy" id="1839801"/>
    <lineage>
        <taxon>Bacteria</taxon>
        <taxon>Bacillati</taxon>
        <taxon>Chloroflexota</taxon>
        <taxon>Dehalococcoidia</taxon>
        <taxon>Dehalococcoidales</taxon>
        <taxon>Dehalococcoidaceae</taxon>
        <taxon>Dehalogenimonas</taxon>
    </lineage>
</organism>
<dbReference type="Gene3D" id="3.30.70.20">
    <property type="match status" value="1"/>
</dbReference>
<evidence type="ECO:0000256" key="3">
    <source>
        <dbReference type="ARBA" id="ARBA00022485"/>
    </source>
</evidence>
<dbReference type="PROSITE" id="PS51318">
    <property type="entry name" value="TAT"/>
    <property type="match status" value="1"/>
</dbReference>
<dbReference type="RefSeq" id="WP_076004323.1">
    <property type="nucleotide sequence ID" value="NZ_CP018258.1"/>
</dbReference>
<evidence type="ECO:0000256" key="7">
    <source>
        <dbReference type="ARBA" id="ARBA00023014"/>
    </source>
</evidence>
<keyword evidence="8" id="KW-0472">Membrane</keyword>
<dbReference type="AlphaFoldDB" id="A0A1P8F8D4"/>
<dbReference type="OrthoDB" id="9784571at2"/>
<accession>A0A1P8F8D4</accession>
<evidence type="ECO:0000313" key="12">
    <source>
        <dbReference type="Proteomes" id="UP000185934"/>
    </source>
</evidence>
<keyword evidence="4" id="KW-0479">Metal-binding</keyword>
<gene>
    <name evidence="11" type="ORF">Dform_01338</name>
</gene>
<comment type="cofactor">
    <cofactor evidence="9">
        <name>corrinoid</name>
        <dbReference type="ChEBI" id="CHEBI:33913"/>
    </cofactor>
</comment>
<dbReference type="STRING" id="1839801.Dform_01338"/>
<keyword evidence="3" id="KW-0004">4Fe-4S</keyword>
<protein>
    <submittedName>
        <fullName evidence="11">Reductive dehalogenase</fullName>
    </submittedName>
</protein>
<dbReference type="GO" id="GO:0046872">
    <property type="term" value="F:metal ion binding"/>
    <property type="evidence" value="ECO:0007669"/>
    <property type="project" value="UniProtKB-KW"/>
</dbReference>
<keyword evidence="2" id="KW-1003">Cell membrane</keyword>
<keyword evidence="7" id="KW-0411">Iron-sulfur</keyword>
<dbReference type="SUPFAM" id="SSF54862">
    <property type="entry name" value="4Fe-4S ferredoxins"/>
    <property type="match status" value="1"/>
</dbReference>
<keyword evidence="12" id="KW-1185">Reference proteome</keyword>
<evidence type="ECO:0000256" key="8">
    <source>
        <dbReference type="ARBA" id="ARBA00023136"/>
    </source>
</evidence>
<sequence length="469" mass="51787">MRNFHATLSRRDFMKSLGLAGSGLGAAAVIAPSFHDLDEVLSSKPQSEWKNPWWVKERDYENPTIDVDWDMYPTPPVKDQEWGTEQTAKTNDLIKQLYGSNDSDELNKKWAQQGMQGMALRDQALENACTCCNNGLKTNFAGISPESLGVAKWQGSPEENLHMMRVASRFFGSYWSGSVELNQKTLKVIAARRDGLRRTTVFEAGAAYKATTTQVTIPKGSTNVFNWIIQHPQHALGTGPGSTNNPYGYFFATNTSARVRQFIQNLGYSQANPSVGSGAMSTLSGVTEMSRMGANVIVPSHGAMPRICDAAVTDLPLAYTPPVDSGIFRFCRTCKKCAENCPTGSMSLETEPSWDVADLMTNIGGLKHYYLNYATCNPFKSSMAPGYCGICLSGCVFRNFNDSMIHPVIQAVVTQTTIFDGFFTNMDRIVGYKANQAGDKAHQNDRYVDEWWNTIGPELGFLTHFGSHQ</sequence>
<dbReference type="GO" id="GO:0051539">
    <property type="term" value="F:4 iron, 4 sulfur cluster binding"/>
    <property type="evidence" value="ECO:0007669"/>
    <property type="project" value="UniProtKB-KW"/>
</dbReference>